<feature type="region of interest" description="Disordered" evidence="1">
    <location>
        <begin position="373"/>
        <end position="501"/>
    </location>
</feature>
<feature type="compositionally biased region" description="Basic and acidic residues" evidence="1">
    <location>
        <begin position="117"/>
        <end position="138"/>
    </location>
</feature>
<keyword evidence="4" id="KW-1185">Reference proteome</keyword>
<proteinExistence type="predicted"/>
<evidence type="ECO:0000259" key="2">
    <source>
        <dbReference type="SMART" id="SM01140"/>
    </source>
</evidence>
<dbReference type="GO" id="GO:0003779">
    <property type="term" value="F:actin binding"/>
    <property type="evidence" value="ECO:0007669"/>
    <property type="project" value="InterPro"/>
</dbReference>
<feature type="compositionally biased region" description="Polar residues" evidence="1">
    <location>
        <begin position="97"/>
        <end position="115"/>
    </location>
</feature>
<organism evidence="3 4">
    <name type="scientific">Cladonia borealis</name>
    <dbReference type="NCBI Taxonomy" id="184061"/>
    <lineage>
        <taxon>Eukaryota</taxon>
        <taxon>Fungi</taxon>
        <taxon>Dikarya</taxon>
        <taxon>Ascomycota</taxon>
        <taxon>Pezizomycotina</taxon>
        <taxon>Lecanoromycetes</taxon>
        <taxon>OSLEUM clade</taxon>
        <taxon>Lecanoromycetidae</taxon>
        <taxon>Lecanorales</taxon>
        <taxon>Lecanorineae</taxon>
        <taxon>Cladoniaceae</taxon>
        <taxon>Cladonia</taxon>
    </lineage>
</organism>
<dbReference type="InterPro" id="IPR016024">
    <property type="entry name" value="ARM-type_fold"/>
</dbReference>
<sequence>MYTTTQPSTSPSKHQYKESTSSVLKSIVPRNHQRKPSAKAVETRWNEDYGGSNGYVALGNPMLPPDHPNGRQHLREASGNRSRIPPSPRKSEDMQKENNNVYGENRKIISSTSFMTFKDKEKVRGSRQKSEKQEEKQMKKSKSSTSLAAFLSRPRSKSIKVEEGRQQIKDENERPLRSAGPPPPIWAQFATQDLEKSSTTKIPLNDCFTAEEEMARYTPKDYSPSKQRNFQDVQQPTLSRRREPKPRPKSECLPQGPTSASFAETVSRLRRSSREKDPANKSSQKWQATQDGNPSQKSGYEDKRSSQRPNTDHPIAGDVSSHLGPSVVSQESRVKAAVAAFDSKSKDLPREPTKSSLNSELDASAIENAFESLLDARNVPQHTRDKMRSLDTNIKADFVNKHKSVSGSTSSSEGLSFQPSRPSTGKRSKTADASMSGAGDCLNAEPAIETPKKSRPRSLTFTLSKSDLSPSKKQKSERPSSHQRSKSGGLTPSASSTSLKSDGARQGFAFFSKASKPAVPDDYIAYLKKVQHPEIVEVGKVHKLRQLLRNETVDWVDAFIAQGGMMELVDLLYRINKVEWRVEHEDTLLHETLLCLKALSTTSSALYQLSKIQSTLFPTLLGMLFDKEKKGPSEFSTRNIVFTLLHNYLCDAPTPDLTSRAQIILGYLRDPAPPEEAQPPGFITSIYHPRPYRIWHKELDSVIKEVFWIFLHPVNIIPHPIIPSAPTYTERHFPREHPPVPAAPYIGGVEWDATNYLTAHIDLLNGIIASLPTREERNALRLALRDSGFEKVMGVSLRTCKEKLYGGVHEALSTWVGAAVEDGWDHRDVKQGPKVENVRVASSPKKSPKKTDAAPKLEMPKLELGGGVGVDDGGWL</sequence>
<dbReference type="GO" id="GO:0031267">
    <property type="term" value="F:small GTPase binding"/>
    <property type="evidence" value="ECO:0007669"/>
    <property type="project" value="InterPro"/>
</dbReference>
<feature type="compositionally biased region" description="Polar residues" evidence="1">
    <location>
        <begin position="280"/>
        <end position="298"/>
    </location>
</feature>
<evidence type="ECO:0000313" key="3">
    <source>
        <dbReference type="EMBL" id="KAK0513764.1"/>
    </source>
</evidence>
<feature type="region of interest" description="Disordered" evidence="1">
    <location>
        <begin position="215"/>
        <end position="360"/>
    </location>
</feature>
<feature type="region of interest" description="Disordered" evidence="1">
    <location>
        <begin position="1"/>
        <end position="186"/>
    </location>
</feature>
<feature type="compositionally biased region" description="Polar residues" evidence="1">
    <location>
        <begin position="224"/>
        <end position="238"/>
    </location>
</feature>
<gene>
    <name evidence="3" type="ORF">JMJ35_003486</name>
</gene>
<feature type="compositionally biased region" description="Low complexity" evidence="1">
    <location>
        <begin position="405"/>
        <end position="416"/>
    </location>
</feature>
<feature type="compositionally biased region" description="Basic and acidic residues" evidence="1">
    <location>
        <begin position="159"/>
        <end position="176"/>
    </location>
</feature>
<reference evidence="3" key="1">
    <citation type="submission" date="2023-03" db="EMBL/GenBank/DDBJ databases">
        <title>Complete genome of Cladonia borealis.</title>
        <authorList>
            <person name="Park H."/>
        </authorList>
    </citation>
    <scope>NUCLEOTIDE SEQUENCE</scope>
    <source>
        <strain evidence="3">ANT050790</strain>
    </source>
</reference>
<feature type="compositionally biased region" description="Basic and acidic residues" evidence="1">
    <location>
        <begin position="849"/>
        <end position="861"/>
    </location>
</feature>
<dbReference type="Pfam" id="PF06371">
    <property type="entry name" value="Drf_GBD"/>
    <property type="match status" value="1"/>
</dbReference>
<feature type="domain" description="Formin GTPase-binding" evidence="2">
    <location>
        <begin position="357"/>
        <end position="651"/>
    </location>
</feature>
<feature type="compositionally biased region" description="Polar residues" evidence="1">
    <location>
        <begin position="1"/>
        <end position="24"/>
    </location>
</feature>
<feature type="compositionally biased region" description="Gly residues" evidence="1">
    <location>
        <begin position="864"/>
        <end position="876"/>
    </location>
</feature>
<dbReference type="GO" id="GO:0030036">
    <property type="term" value="P:actin cytoskeleton organization"/>
    <property type="evidence" value="ECO:0007669"/>
    <property type="project" value="InterPro"/>
</dbReference>
<evidence type="ECO:0000313" key="4">
    <source>
        <dbReference type="Proteomes" id="UP001166286"/>
    </source>
</evidence>
<evidence type="ECO:0000256" key="1">
    <source>
        <dbReference type="SAM" id="MobiDB-lite"/>
    </source>
</evidence>
<feature type="compositionally biased region" description="Polar residues" evidence="1">
    <location>
        <begin position="486"/>
        <end position="500"/>
    </location>
</feature>
<dbReference type="EMBL" id="JAFEKC020000006">
    <property type="protein sequence ID" value="KAK0513764.1"/>
    <property type="molecule type" value="Genomic_DNA"/>
</dbReference>
<dbReference type="AlphaFoldDB" id="A0AA39V692"/>
<name>A0AA39V692_9LECA</name>
<dbReference type="Gene3D" id="1.25.10.10">
    <property type="entry name" value="Leucine-rich Repeat Variant"/>
    <property type="match status" value="1"/>
</dbReference>
<feature type="compositionally biased region" description="Polar residues" evidence="1">
    <location>
        <begin position="457"/>
        <end position="471"/>
    </location>
</feature>
<dbReference type="InterPro" id="IPR011989">
    <property type="entry name" value="ARM-like"/>
</dbReference>
<feature type="compositionally biased region" description="Basic and acidic residues" evidence="1">
    <location>
        <begin position="343"/>
        <end position="353"/>
    </location>
</feature>
<dbReference type="SUPFAM" id="SSF48371">
    <property type="entry name" value="ARM repeat"/>
    <property type="match status" value="1"/>
</dbReference>
<feature type="region of interest" description="Disordered" evidence="1">
    <location>
        <begin position="836"/>
        <end position="876"/>
    </location>
</feature>
<dbReference type="Proteomes" id="UP001166286">
    <property type="component" value="Unassembled WGS sequence"/>
</dbReference>
<comment type="caution">
    <text evidence="3">The sequence shown here is derived from an EMBL/GenBank/DDBJ whole genome shotgun (WGS) entry which is preliminary data.</text>
</comment>
<accession>A0AA39V692</accession>
<dbReference type="InterPro" id="IPR010473">
    <property type="entry name" value="GTPase-bd"/>
</dbReference>
<protein>
    <recommendedName>
        <fullName evidence="2">Formin GTPase-binding domain-containing protein</fullName>
    </recommendedName>
</protein>
<dbReference type="SMART" id="SM01140">
    <property type="entry name" value="Drf_GBD"/>
    <property type="match status" value="1"/>
</dbReference>